<name>A0A674DUJ2_SALTR</name>
<evidence type="ECO:0000256" key="15">
    <source>
        <dbReference type="ARBA" id="ARBA00049139"/>
    </source>
</evidence>
<evidence type="ECO:0000256" key="12">
    <source>
        <dbReference type="ARBA" id="ARBA00026113"/>
    </source>
</evidence>
<organism evidence="17 18">
    <name type="scientific">Salmo trutta</name>
    <name type="common">Brown trout</name>
    <dbReference type="NCBI Taxonomy" id="8032"/>
    <lineage>
        <taxon>Eukaryota</taxon>
        <taxon>Metazoa</taxon>
        <taxon>Chordata</taxon>
        <taxon>Craniata</taxon>
        <taxon>Vertebrata</taxon>
        <taxon>Euteleostomi</taxon>
        <taxon>Actinopterygii</taxon>
        <taxon>Neopterygii</taxon>
        <taxon>Teleostei</taxon>
        <taxon>Protacanthopterygii</taxon>
        <taxon>Salmoniformes</taxon>
        <taxon>Salmonidae</taxon>
        <taxon>Salmoninae</taxon>
        <taxon>Salmo</taxon>
    </lineage>
</organism>
<dbReference type="Proteomes" id="UP000472277">
    <property type="component" value="Chromosome 11"/>
</dbReference>
<evidence type="ECO:0000256" key="14">
    <source>
        <dbReference type="ARBA" id="ARBA00032120"/>
    </source>
</evidence>
<feature type="domain" description="AMP-dependent synthetase/ligase" evidence="16">
    <location>
        <begin position="140"/>
        <end position="526"/>
    </location>
</feature>
<dbReference type="GO" id="GO:0005783">
    <property type="term" value="C:endoplasmic reticulum"/>
    <property type="evidence" value="ECO:0007669"/>
    <property type="project" value="TreeGrafter"/>
</dbReference>
<comment type="catalytic activity">
    <reaction evidence="11">
        <text>(E)-hexadec-2-enoate + ATP + CoA = (2E)-hexadecenoyl-CoA + AMP + diphosphate</text>
        <dbReference type="Rhea" id="RHEA:36139"/>
        <dbReference type="ChEBI" id="CHEBI:30616"/>
        <dbReference type="ChEBI" id="CHEBI:33019"/>
        <dbReference type="ChEBI" id="CHEBI:57287"/>
        <dbReference type="ChEBI" id="CHEBI:61526"/>
        <dbReference type="ChEBI" id="CHEBI:72745"/>
        <dbReference type="ChEBI" id="CHEBI:456215"/>
    </reaction>
    <physiologicalReaction direction="left-to-right" evidence="11">
        <dbReference type="Rhea" id="RHEA:36140"/>
    </physiologicalReaction>
</comment>
<dbReference type="Gene3D" id="3.40.50.12780">
    <property type="entry name" value="N-terminal domain of ligase-like"/>
    <property type="match status" value="1"/>
</dbReference>
<dbReference type="AlphaFoldDB" id="A0A674DUJ2"/>
<dbReference type="SUPFAM" id="SSF56801">
    <property type="entry name" value="Acetyl-CoA synthetase-like"/>
    <property type="match status" value="1"/>
</dbReference>
<evidence type="ECO:0000256" key="5">
    <source>
        <dbReference type="ARBA" id="ARBA00022840"/>
    </source>
</evidence>
<evidence type="ECO:0000313" key="18">
    <source>
        <dbReference type="Proteomes" id="UP000472277"/>
    </source>
</evidence>
<keyword evidence="5" id="KW-0067">ATP-binding</keyword>
<evidence type="ECO:0000256" key="10">
    <source>
        <dbReference type="ARBA" id="ARBA00024548"/>
    </source>
</evidence>
<dbReference type="PANTHER" id="PTHR43272">
    <property type="entry name" value="LONG-CHAIN-FATTY-ACID--COA LIGASE"/>
    <property type="match status" value="1"/>
</dbReference>
<evidence type="ECO:0000256" key="9">
    <source>
        <dbReference type="ARBA" id="ARBA00024532"/>
    </source>
</evidence>
<evidence type="ECO:0000256" key="7">
    <source>
        <dbReference type="ARBA" id="ARBA00024484"/>
    </source>
</evidence>
<comment type="similarity">
    <text evidence="1">Belongs to the ATP-dependent AMP-binding enzyme family.</text>
</comment>
<evidence type="ECO:0000313" key="17">
    <source>
        <dbReference type="Ensembl" id="ENSSTUP00000099463.1"/>
    </source>
</evidence>
<proteinExistence type="inferred from homology"/>
<keyword evidence="18" id="KW-1185">Reference proteome</keyword>
<evidence type="ECO:0000256" key="6">
    <source>
        <dbReference type="ARBA" id="ARBA00024469"/>
    </source>
</evidence>
<comment type="catalytic activity">
    <reaction evidence="9">
        <text>15-hydroxy-(5Z,8Z,11Z,13E)-eicosatetraenoate + ATP + CoA = 15-hydroxy-(5Z,8Z,11Z,13E)-eicosatetraenoyl-CoA + AMP + diphosphate</text>
        <dbReference type="Rhea" id="RHEA:52116"/>
        <dbReference type="ChEBI" id="CHEBI:30616"/>
        <dbReference type="ChEBI" id="CHEBI:33019"/>
        <dbReference type="ChEBI" id="CHEBI:57287"/>
        <dbReference type="ChEBI" id="CHEBI:78832"/>
        <dbReference type="ChEBI" id="CHEBI:136409"/>
        <dbReference type="ChEBI" id="CHEBI:456215"/>
    </reaction>
    <physiologicalReaction direction="left-to-right" evidence="9">
        <dbReference type="Rhea" id="RHEA:52117"/>
    </physiologicalReaction>
</comment>
<dbReference type="GO" id="GO:0016020">
    <property type="term" value="C:membrane"/>
    <property type="evidence" value="ECO:0007669"/>
    <property type="project" value="TreeGrafter"/>
</dbReference>
<dbReference type="Ensembl" id="ENSSTUT00000106747.1">
    <property type="protein sequence ID" value="ENSSTUP00000099463.1"/>
    <property type="gene ID" value="ENSSTUG00000036598.1"/>
</dbReference>
<dbReference type="EC" id="6.2.1.3" evidence="13"/>
<comment type="catalytic activity">
    <reaction evidence="10">
        <text>(5Z,8Z,11Z,14Z)-eicosatetraenoate + ATP + CoA = (5Z,8Z,11Z,14Z)-eicosatetraenoyl-CoA + AMP + diphosphate</text>
        <dbReference type="Rhea" id="RHEA:19713"/>
        <dbReference type="ChEBI" id="CHEBI:30616"/>
        <dbReference type="ChEBI" id="CHEBI:32395"/>
        <dbReference type="ChEBI" id="CHEBI:33019"/>
        <dbReference type="ChEBI" id="CHEBI:57287"/>
        <dbReference type="ChEBI" id="CHEBI:57368"/>
        <dbReference type="ChEBI" id="CHEBI:456215"/>
        <dbReference type="EC" id="6.2.1.15"/>
    </reaction>
    <physiologicalReaction direction="left-to-right" evidence="10">
        <dbReference type="Rhea" id="RHEA:19714"/>
    </physiologicalReaction>
</comment>
<dbReference type="GeneTree" id="ENSGT00940000154508"/>
<evidence type="ECO:0000256" key="4">
    <source>
        <dbReference type="ARBA" id="ARBA00022832"/>
    </source>
</evidence>
<dbReference type="EC" id="6.2.1.15" evidence="12"/>
<comment type="catalytic activity">
    <reaction evidence="7">
        <text>a long-chain fatty acid + ATP + CoA = a long-chain fatty acyl-CoA + AMP + diphosphate</text>
        <dbReference type="Rhea" id="RHEA:15421"/>
        <dbReference type="ChEBI" id="CHEBI:30616"/>
        <dbReference type="ChEBI" id="CHEBI:33019"/>
        <dbReference type="ChEBI" id="CHEBI:57287"/>
        <dbReference type="ChEBI" id="CHEBI:57560"/>
        <dbReference type="ChEBI" id="CHEBI:83139"/>
        <dbReference type="ChEBI" id="CHEBI:456215"/>
        <dbReference type="EC" id="6.2.1.3"/>
    </reaction>
    <physiologicalReaction direction="left-to-right" evidence="7">
        <dbReference type="Rhea" id="RHEA:15422"/>
    </physiologicalReaction>
</comment>
<evidence type="ECO:0000256" key="8">
    <source>
        <dbReference type="ARBA" id="ARBA00024495"/>
    </source>
</evidence>
<dbReference type="PANTHER" id="PTHR43272:SF28">
    <property type="entry name" value="LONG-CHAIN-FATTY-ACID--COA LIGASE 1"/>
    <property type="match status" value="1"/>
</dbReference>
<reference evidence="17" key="1">
    <citation type="submission" date="2025-08" db="UniProtKB">
        <authorList>
            <consortium name="Ensembl"/>
        </authorList>
    </citation>
    <scope>IDENTIFICATION</scope>
</reference>
<comment type="catalytic activity">
    <reaction evidence="8">
        <text>12-hydroxy-(5Z,8Z,10E,14Z)-eicosatetraenoate + ATP + CoA = 12-hydroxy-(5Z,8Z,10E,14Z)-eicosatetraenoyl-CoA + AMP + diphosphate</text>
        <dbReference type="Rhea" id="RHEA:52112"/>
        <dbReference type="ChEBI" id="CHEBI:30616"/>
        <dbReference type="ChEBI" id="CHEBI:33019"/>
        <dbReference type="ChEBI" id="CHEBI:57287"/>
        <dbReference type="ChEBI" id="CHEBI:90718"/>
        <dbReference type="ChEBI" id="CHEBI:136408"/>
        <dbReference type="ChEBI" id="CHEBI:456215"/>
    </reaction>
    <physiologicalReaction direction="left-to-right" evidence="8">
        <dbReference type="Rhea" id="RHEA:52113"/>
    </physiologicalReaction>
</comment>
<dbReference type="Pfam" id="PF00501">
    <property type="entry name" value="AMP-binding"/>
    <property type="match status" value="1"/>
</dbReference>
<accession>A0A674DUJ2</accession>
<evidence type="ECO:0000256" key="13">
    <source>
        <dbReference type="ARBA" id="ARBA00026121"/>
    </source>
</evidence>
<sequence>MDGWCLICKCYTMYFFPLLSRQQREVMQAQELLRQLQIPELEDVCQFMHSLPANILMGVGALAALTTYWYATRPKALKPPCDLNMQSVGDGYVRRSILNNNDEHMTHYYSDARTMYEVFLRGMRVSMGGPCLGSREPNQPYKWLSYREVADKAECIGSALLHRGHSHTGDKHIGIFSQNRPEWTISELACYTYSLVCVPLYDTLGLEAIEYIIDQAAISTVICDLVDKVRLILDCVSGKEHTLKTIVLMEAFDEELVARGQQSGIEILSLKDVEVSCWQGPPPAAIGNPKGGMLTHGNVIANCAAFIKITEVHCMLNVHDIHMSYLPLAHMFERVVEGVILVHGARIGYFQGDIRLLMDDLKTLQPTVFPVVPRLLNRMFDKIFGQANSSLKRWLLVFASRRKHAEMMNGVVRKDSLWDKLIFQKVQNSLGGRVRLMITGAAPVSPTVLTFLRAALGCQFYEGYGQTECTAGCTMSVPGDWTAGHVGAPLPCNYVKLADVTEMNYFAANGEGEVCVKGPNVFKGYLNDPEKTKEALDQDGWLHTGDIGKWLPNGILKIVDRKKHIFKLAQGEYVAPEKVENIYIRSDPVAQIFVHGDSLQACLVGIVVPDPDFLPGWAKKKGIEGSYLEMCASKELKNAILEDILRLGKEGGLKSFEQVREISLHTEMFSVQNGLLTPTLKAKRTDLRNHFQEQIDLLYATIKM</sequence>
<comment type="catalytic activity">
    <reaction evidence="15">
        <text>hexadecanoate + ATP + CoA = hexadecanoyl-CoA + AMP + diphosphate</text>
        <dbReference type="Rhea" id="RHEA:30751"/>
        <dbReference type="ChEBI" id="CHEBI:7896"/>
        <dbReference type="ChEBI" id="CHEBI:30616"/>
        <dbReference type="ChEBI" id="CHEBI:33019"/>
        <dbReference type="ChEBI" id="CHEBI:57287"/>
        <dbReference type="ChEBI" id="CHEBI:57379"/>
        <dbReference type="ChEBI" id="CHEBI:456215"/>
    </reaction>
    <physiologicalReaction direction="left-to-right" evidence="15">
        <dbReference type="Rhea" id="RHEA:30752"/>
    </physiologicalReaction>
</comment>
<dbReference type="InterPro" id="IPR042099">
    <property type="entry name" value="ANL_N_sf"/>
</dbReference>
<gene>
    <name evidence="17" type="primary">ACSL1</name>
    <name evidence="17" type="synonym">LOC115202052</name>
</gene>
<keyword evidence="4" id="KW-0276">Fatty acid metabolism</keyword>
<evidence type="ECO:0000256" key="11">
    <source>
        <dbReference type="ARBA" id="ARBA00024565"/>
    </source>
</evidence>
<evidence type="ECO:0000256" key="1">
    <source>
        <dbReference type="ARBA" id="ARBA00006432"/>
    </source>
</evidence>
<keyword evidence="4" id="KW-0443">Lipid metabolism</keyword>
<dbReference type="GO" id="GO:0047676">
    <property type="term" value="F:arachidonate-CoA ligase activity"/>
    <property type="evidence" value="ECO:0007669"/>
    <property type="project" value="UniProtKB-EC"/>
</dbReference>
<dbReference type="InterPro" id="IPR045311">
    <property type="entry name" value="LC-FACS_euk"/>
</dbReference>
<keyword evidence="3" id="KW-0547">Nucleotide-binding</keyword>
<evidence type="ECO:0000256" key="2">
    <source>
        <dbReference type="ARBA" id="ARBA00022598"/>
    </source>
</evidence>
<dbReference type="GO" id="GO:0005524">
    <property type="term" value="F:ATP binding"/>
    <property type="evidence" value="ECO:0007669"/>
    <property type="project" value="UniProtKB-KW"/>
</dbReference>
<evidence type="ECO:0000256" key="3">
    <source>
        <dbReference type="ARBA" id="ARBA00022741"/>
    </source>
</evidence>
<reference evidence="17" key="2">
    <citation type="submission" date="2025-09" db="UniProtKB">
        <authorList>
            <consortium name="Ensembl"/>
        </authorList>
    </citation>
    <scope>IDENTIFICATION</scope>
</reference>
<dbReference type="InterPro" id="IPR000873">
    <property type="entry name" value="AMP-dep_synth/lig_dom"/>
</dbReference>
<keyword evidence="2" id="KW-0436">Ligase</keyword>
<evidence type="ECO:0000259" key="16">
    <source>
        <dbReference type="Pfam" id="PF00501"/>
    </source>
</evidence>
<comment type="catalytic activity">
    <reaction evidence="6">
        <text>5-hydroxy-(6E,8Z,11Z,14Z)-eicosatetraenoate + ATP + CoA = 5-hydroxy-(6E,8Z,11Z,14Z)-eicosatetraenoyl-CoA + AMP + diphosphate</text>
        <dbReference type="Rhea" id="RHEA:52108"/>
        <dbReference type="ChEBI" id="CHEBI:30616"/>
        <dbReference type="ChEBI" id="CHEBI:33019"/>
        <dbReference type="ChEBI" id="CHEBI:57287"/>
        <dbReference type="ChEBI" id="CHEBI:65341"/>
        <dbReference type="ChEBI" id="CHEBI:136407"/>
        <dbReference type="ChEBI" id="CHEBI:456215"/>
    </reaction>
    <physiologicalReaction direction="left-to-right" evidence="6">
        <dbReference type="Rhea" id="RHEA:52109"/>
    </physiologicalReaction>
</comment>
<protein>
    <recommendedName>
        <fullName evidence="14">Arachidonate--CoA ligase</fullName>
        <ecNumber evidence="12">6.2.1.15</ecNumber>
        <ecNumber evidence="13">6.2.1.3</ecNumber>
    </recommendedName>
</protein>
<dbReference type="CDD" id="cd05927">
    <property type="entry name" value="LC-FACS_euk"/>
    <property type="match status" value="1"/>
</dbReference>